<dbReference type="EMBL" id="JAGTUF010000012">
    <property type="protein sequence ID" value="MBR9972593.1"/>
    <property type="molecule type" value="Genomic_DNA"/>
</dbReference>
<dbReference type="Pfam" id="PF00590">
    <property type="entry name" value="TP_methylase"/>
    <property type="match status" value="1"/>
</dbReference>
<reference evidence="10 11" key="1">
    <citation type="submission" date="2021-04" db="EMBL/GenBank/DDBJ databases">
        <title>Magnetospirillum sulfuroxidans sp. nov., a facultative chemolithoautotrophic sulfur-oxidizing alphaproteobacterium isolated from freshwater sediment and proposals for Paramagetospirillum gen. nov., and Magnetospirillaceae fam. nov.</title>
        <authorList>
            <person name="Koziaeva V."/>
            <person name="Geelhoed J.S."/>
            <person name="Sorokin D.Y."/>
            <person name="Grouzdev D.S."/>
        </authorList>
    </citation>
    <scope>NUCLEOTIDE SEQUENCE [LARGE SCALE GENOMIC DNA]</scope>
    <source>
        <strain evidence="10 11">J10</strain>
    </source>
</reference>
<dbReference type="PANTHER" id="PTHR45790:SF3">
    <property type="entry name" value="S-ADENOSYL-L-METHIONINE-DEPENDENT UROPORPHYRINOGEN III METHYLTRANSFERASE, CHLOROPLASTIC"/>
    <property type="match status" value="1"/>
</dbReference>
<dbReference type="InterPro" id="IPR014777">
    <property type="entry name" value="4pyrrole_Mease_sub1"/>
</dbReference>
<comment type="pathway">
    <text evidence="7">Porphyrin-containing compound metabolism; siroheme biosynthesis; precorrin-2 from uroporphyrinogen III: step 1/1.</text>
</comment>
<feature type="domain" description="Tetrapyrrole methylase" evidence="9">
    <location>
        <begin position="13"/>
        <end position="223"/>
    </location>
</feature>
<dbReference type="EC" id="2.1.1.107" evidence="2"/>
<accession>A0ABS5IFQ4</accession>
<sequence length="256" mass="26516">MIADLPPFQPGSVWLVGAGPGDPGLLTVLALHALGQAEYVVHDALVDDRILALANPHAVVEAMGKRGGAVSPRQDAITHRLIALATAGKKVLRLKGGDPFVFGRGAEEALALAEAGIVFRVVPGISAGIGGLAYAGIPATAKHCNSTLAFVTGHDQGGDIPSGFDWDGLARGAEVIVFYMGLRKVDVLVERLRNAGRKADELVAVVSRAATPKQQVLETTLSGLVAALAAQPMEAPALLVIGGVVGLRAKLNWWQP</sequence>
<keyword evidence="3 8" id="KW-0489">Methyltransferase</keyword>
<dbReference type="InterPro" id="IPR000878">
    <property type="entry name" value="4pyrrol_Mease"/>
</dbReference>
<dbReference type="InterPro" id="IPR014776">
    <property type="entry name" value="4pyrrole_Mease_sub2"/>
</dbReference>
<evidence type="ECO:0000256" key="1">
    <source>
        <dbReference type="ARBA" id="ARBA00005879"/>
    </source>
</evidence>
<dbReference type="GO" id="GO:0032259">
    <property type="term" value="P:methylation"/>
    <property type="evidence" value="ECO:0007669"/>
    <property type="project" value="UniProtKB-KW"/>
</dbReference>
<dbReference type="Proteomes" id="UP000680714">
    <property type="component" value="Unassembled WGS sequence"/>
</dbReference>
<evidence type="ECO:0000256" key="5">
    <source>
        <dbReference type="ARBA" id="ARBA00022691"/>
    </source>
</evidence>
<dbReference type="CDD" id="cd11642">
    <property type="entry name" value="SUMT"/>
    <property type="match status" value="1"/>
</dbReference>
<dbReference type="InterPro" id="IPR050161">
    <property type="entry name" value="Siro_Cobalamin_biosynth"/>
</dbReference>
<evidence type="ECO:0000256" key="4">
    <source>
        <dbReference type="ARBA" id="ARBA00022679"/>
    </source>
</evidence>
<evidence type="ECO:0000256" key="2">
    <source>
        <dbReference type="ARBA" id="ARBA00012162"/>
    </source>
</evidence>
<dbReference type="GO" id="GO:0004851">
    <property type="term" value="F:uroporphyrin-III C-methyltransferase activity"/>
    <property type="evidence" value="ECO:0007669"/>
    <property type="project" value="UniProtKB-EC"/>
</dbReference>
<evidence type="ECO:0000256" key="3">
    <source>
        <dbReference type="ARBA" id="ARBA00022603"/>
    </source>
</evidence>
<evidence type="ECO:0000313" key="11">
    <source>
        <dbReference type="Proteomes" id="UP000680714"/>
    </source>
</evidence>
<dbReference type="Gene3D" id="3.30.950.10">
    <property type="entry name" value="Methyltransferase, Cobalt-precorrin-4 Transmethylase, Domain 2"/>
    <property type="match status" value="1"/>
</dbReference>
<dbReference type="InterPro" id="IPR006366">
    <property type="entry name" value="CobA/CysG_C"/>
</dbReference>
<proteinExistence type="inferred from homology"/>
<keyword evidence="5" id="KW-0949">S-adenosyl-L-methionine</keyword>
<dbReference type="SUPFAM" id="SSF53790">
    <property type="entry name" value="Tetrapyrrole methylase"/>
    <property type="match status" value="1"/>
</dbReference>
<evidence type="ECO:0000256" key="7">
    <source>
        <dbReference type="ARBA" id="ARBA00025705"/>
    </source>
</evidence>
<evidence type="ECO:0000256" key="8">
    <source>
        <dbReference type="RuleBase" id="RU003960"/>
    </source>
</evidence>
<evidence type="ECO:0000259" key="9">
    <source>
        <dbReference type="Pfam" id="PF00590"/>
    </source>
</evidence>
<dbReference type="InterPro" id="IPR003043">
    <property type="entry name" value="Uropor_MeTrfase_CS"/>
</dbReference>
<keyword evidence="6" id="KW-0627">Porphyrin biosynthesis</keyword>
<dbReference type="RefSeq" id="WP_211549490.1">
    <property type="nucleotide sequence ID" value="NZ_JAGTUF010000012.1"/>
</dbReference>
<dbReference type="PROSITE" id="PS00840">
    <property type="entry name" value="SUMT_2"/>
    <property type="match status" value="1"/>
</dbReference>
<name>A0ABS5IFQ4_9PROT</name>
<dbReference type="NCBIfam" id="TIGR01469">
    <property type="entry name" value="cobA_cysG_Cterm"/>
    <property type="match status" value="1"/>
</dbReference>
<dbReference type="InterPro" id="IPR035996">
    <property type="entry name" value="4pyrrol_Methylase_sf"/>
</dbReference>
<comment type="similarity">
    <text evidence="1 8">Belongs to the precorrin methyltransferase family.</text>
</comment>
<evidence type="ECO:0000313" key="10">
    <source>
        <dbReference type="EMBL" id="MBR9972593.1"/>
    </source>
</evidence>
<evidence type="ECO:0000256" key="6">
    <source>
        <dbReference type="ARBA" id="ARBA00023244"/>
    </source>
</evidence>
<keyword evidence="11" id="KW-1185">Reference proteome</keyword>
<dbReference type="PANTHER" id="PTHR45790">
    <property type="entry name" value="SIROHEME SYNTHASE-RELATED"/>
    <property type="match status" value="1"/>
</dbReference>
<dbReference type="NCBIfam" id="NF004790">
    <property type="entry name" value="PRK06136.1"/>
    <property type="match status" value="1"/>
</dbReference>
<gene>
    <name evidence="10" type="primary">cobA</name>
    <name evidence="10" type="ORF">KEC16_12785</name>
</gene>
<comment type="caution">
    <text evidence="10">The sequence shown here is derived from an EMBL/GenBank/DDBJ whole genome shotgun (WGS) entry which is preliminary data.</text>
</comment>
<protein>
    <recommendedName>
        <fullName evidence="2">uroporphyrinogen-III C-methyltransferase</fullName>
        <ecNumber evidence="2">2.1.1.107</ecNumber>
    </recommendedName>
</protein>
<dbReference type="Gene3D" id="3.40.1010.10">
    <property type="entry name" value="Cobalt-precorrin-4 Transmethylase, Domain 1"/>
    <property type="match status" value="1"/>
</dbReference>
<organism evidence="10 11">
    <name type="scientific">Magnetospirillum sulfuroxidans</name>
    <dbReference type="NCBI Taxonomy" id="611300"/>
    <lineage>
        <taxon>Bacteria</taxon>
        <taxon>Pseudomonadati</taxon>
        <taxon>Pseudomonadota</taxon>
        <taxon>Alphaproteobacteria</taxon>
        <taxon>Rhodospirillales</taxon>
        <taxon>Rhodospirillaceae</taxon>
        <taxon>Magnetospirillum</taxon>
    </lineage>
</organism>
<keyword evidence="4 8" id="KW-0808">Transferase</keyword>